<dbReference type="Proteomes" id="UP000325313">
    <property type="component" value="Unassembled WGS sequence"/>
</dbReference>
<dbReference type="EMBL" id="VDEP01000140">
    <property type="protein sequence ID" value="KAA1128589.1"/>
    <property type="molecule type" value="Genomic_DNA"/>
</dbReference>
<evidence type="ECO:0000313" key="3">
    <source>
        <dbReference type="EMBL" id="KAA1128589.1"/>
    </source>
</evidence>
<feature type="chain" id="PRO_5036366012" evidence="1">
    <location>
        <begin position="22"/>
        <end position="52"/>
    </location>
</feature>
<organism evidence="2 4">
    <name type="scientific">Puccinia graminis f. sp. tritici</name>
    <dbReference type="NCBI Taxonomy" id="56615"/>
    <lineage>
        <taxon>Eukaryota</taxon>
        <taxon>Fungi</taxon>
        <taxon>Dikarya</taxon>
        <taxon>Basidiomycota</taxon>
        <taxon>Pucciniomycotina</taxon>
        <taxon>Pucciniomycetes</taxon>
        <taxon>Pucciniales</taxon>
        <taxon>Pucciniaceae</taxon>
        <taxon>Puccinia</taxon>
    </lineage>
</organism>
<dbReference type="AlphaFoldDB" id="A0A5B0LN38"/>
<dbReference type="EMBL" id="VDEP01000510">
    <property type="protein sequence ID" value="KAA1065466.1"/>
    <property type="molecule type" value="Genomic_DNA"/>
</dbReference>
<feature type="signal peptide" evidence="1">
    <location>
        <begin position="1"/>
        <end position="21"/>
    </location>
</feature>
<name>A0A5B0LN38_PUCGR</name>
<keyword evidence="1" id="KW-0732">Signal</keyword>
<sequence length="52" mass="5417">MRRPQLQLGLLTDALATGLSASPDAACRPDTAPVSASRIPILDTYHPGSGRT</sequence>
<evidence type="ECO:0000313" key="2">
    <source>
        <dbReference type="EMBL" id="KAA1065466.1"/>
    </source>
</evidence>
<gene>
    <name evidence="3" type="ORF">PGTUg99_008011</name>
    <name evidence="2" type="ORF">PGTUg99_024353</name>
</gene>
<protein>
    <submittedName>
        <fullName evidence="2">Uncharacterized protein</fullName>
    </submittedName>
</protein>
<accession>A0A5B0LN38</accession>
<comment type="caution">
    <text evidence="2">The sequence shown here is derived from an EMBL/GenBank/DDBJ whole genome shotgun (WGS) entry which is preliminary data.</text>
</comment>
<reference evidence="2 4" key="1">
    <citation type="submission" date="2019-05" db="EMBL/GenBank/DDBJ databases">
        <title>Emergence of the Ug99 lineage of the wheat stem rust pathogen through somatic hybridization.</title>
        <authorList>
            <person name="Li F."/>
            <person name="Upadhyaya N.M."/>
            <person name="Sperschneider J."/>
            <person name="Matny O."/>
            <person name="Nguyen-Phuc H."/>
            <person name="Mago R."/>
            <person name="Raley C."/>
            <person name="Miller M.E."/>
            <person name="Silverstein K.A.T."/>
            <person name="Henningsen E."/>
            <person name="Hirsch C.D."/>
            <person name="Visser B."/>
            <person name="Pretorius Z.A."/>
            <person name="Steffenson B.J."/>
            <person name="Schwessinger B."/>
            <person name="Dodds P.N."/>
            <person name="Figueroa M."/>
        </authorList>
    </citation>
    <scope>NUCLEOTIDE SEQUENCE [LARGE SCALE GENOMIC DNA]</scope>
    <source>
        <strain evidence="2 4">Ug99</strain>
    </source>
</reference>
<proteinExistence type="predicted"/>
<evidence type="ECO:0000313" key="4">
    <source>
        <dbReference type="Proteomes" id="UP000325313"/>
    </source>
</evidence>
<evidence type="ECO:0000256" key="1">
    <source>
        <dbReference type="SAM" id="SignalP"/>
    </source>
</evidence>